<evidence type="ECO:0000256" key="4">
    <source>
        <dbReference type="SAM" id="SignalP"/>
    </source>
</evidence>
<dbReference type="InterPro" id="IPR028081">
    <property type="entry name" value="Leu-bd"/>
</dbReference>
<protein>
    <submittedName>
        <fullName evidence="6">ABC transporter permease</fullName>
    </submittedName>
</protein>
<dbReference type="SUPFAM" id="SSF53822">
    <property type="entry name" value="Periplasmic binding protein-like I"/>
    <property type="match status" value="1"/>
</dbReference>
<evidence type="ECO:0000313" key="6">
    <source>
        <dbReference type="EMBL" id="RXH41818.1"/>
    </source>
</evidence>
<evidence type="ECO:0000259" key="5">
    <source>
        <dbReference type="Pfam" id="PF13458"/>
    </source>
</evidence>
<dbReference type="Gene3D" id="3.40.50.2300">
    <property type="match status" value="2"/>
</dbReference>
<dbReference type="PANTHER" id="PTHR30483:SF6">
    <property type="entry name" value="PERIPLASMIC BINDING PROTEIN OF ABC TRANSPORTER FOR NATURAL AMINO ACIDS"/>
    <property type="match status" value="1"/>
</dbReference>
<feature type="domain" description="Leucine-binding protein" evidence="5">
    <location>
        <begin position="29"/>
        <end position="366"/>
    </location>
</feature>
<comment type="similarity">
    <text evidence="1">Belongs to the leucine-binding protein family.</text>
</comment>
<feature type="chain" id="PRO_5020446452" evidence="4">
    <location>
        <begin position="23"/>
        <end position="411"/>
    </location>
</feature>
<evidence type="ECO:0000256" key="1">
    <source>
        <dbReference type="ARBA" id="ARBA00010062"/>
    </source>
</evidence>
<name>A0A4Q0SSV9_9BRAD</name>
<keyword evidence="3" id="KW-0029">Amino-acid transport</keyword>
<sequence>MRLVFGMLVAGLAIGASAPACAQISDDVVKIGVLTDMSGIVSDATGEGSVVAAQLAAEEFGNRVAGKPVQIVFADHQLKPDVGASIARKWFEQEGVDAIADVPNSAVALAVQEVARTRSRVMLFSSPGTTALTNQFCAPTSVAWTFDTYALARGTAKTVVEGGGKSWYFVTADYAFGHQLQEDASAVVQANGGKVLGASAHPQGTTDFASFLLQAQASKANIVGLANAAGDTVATIKQAEEFGLTAGGQKMAAMLLLLTDVHSLGLQATQGTFLTTPFYWDLNEQTRTWSEKFAGRRKGQRPTFMQIGVYEAVRHYLQAIEATGSDDANNVIAKMRATPIESAFTHGATIREDGRVVRDMYLAEVKAPKESKGEWDLYKILRTIPARDLTIPPTEALTRYQTSDCNIRGQQ</sequence>
<dbReference type="Proteomes" id="UP000290565">
    <property type="component" value="Unassembled WGS sequence"/>
</dbReference>
<gene>
    <name evidence="6" type="ORF">XH94_05855</name>
</gene>
<dbReference type="EMBL" id="LBJM01000011">
    <property type="protein sequence ID" value="RXH41818.1"/>
    <property type="molecule type" value="Genomic_DNA"/>
</dbReference>
<keyword evidence="2 4" id="KW-0732">Signal</keyword>
<evidence type="ECO:0000256" key="2">
    <source>
        <dbReference type="ARBA" id="ARBA00022729"/>
    </source>
</evidence>
<dbReference type="GO" id="GO:0006865">
    <property type="term" value="P:amino acid transport"/>
    <property type="evidence" value="ECO:0007669"/>
    <property type="project" value="UniProtKB-KW"/>
</dbReference>
<evidence type="ECO:0000256" key="3">
    <source>
        <dbReference type="ARBA" id="ARBA00022970"/>
    </source>
</evidence>
<evidence type="ECO:0000313" key="7">
    <source>
        <dbReference type="Proteomes" id="UP000290565"/>
    </source>
</evidence>
<organism evidence="6 7">
    <name type="scientific">Bradyrhizobium zhanjiangense</name>
    <dbReference type="NCBI Taxonomy" id="1325107"/>
    <lineage>
        <taxon>Bacteria</taxon>
        <taxon>Pseudomonadati</taxon>
        <taxon>Pseudomonadota</taxon>
        <taxon>Alphaproteobacteria</taxon>
        <taxon>Hyphomicrobiales</taxon>
        <taxon>Nitrobacteraceae</taxon>
        <taxon>Bradyrhizobium</taxon>
    </lineage>
</organism>
<dbReference type="Pfam" id="PF13458">
    <property type="entry name" value="Peripla_BP_6"/>
    <property type="match status" value="1"/>
</dbReference>
<dbReference type="AlphaFoldDB" id="A0A4Q0SSV9"/>
<keyword evidence="3" id="KW-0813">Transport</keyword>
<comment type="caution">
    <text evidence="6">The sequence shown here is derived from an EMBL/GenBank/DDBJ whole genome shotgun (WGS) entry which is preliminary data.</text>
</comment>
<dbReference type="InterPro" id="IPR028082">
    <property type="entry name" value="Peripla_BP_I"/>
</dbReference>
<accession>A0A4Q0SSV9</accession>
<dbReference type="CDD" id="cd06327">
    <property type="entry name" value="PBP1_SBP-like"/>
    <property type="match status" value="1"/>
</dbReference>
<feature type="signal peptide" evidence="4">
    <location>
        <begin position="1"/>
        <end position="22"/>
    </location>
</feature>
<proteinExistence type="inferred from homology"/>
<dbReference type="RefSeq" id="WP_128943783.1">
    <property type="nucleotide sequence ID" value="NZ_LBJM01000011.1"/>
</dbReference>
<dbReference type="PANTHER" id="PTHR30483">
    <property type="entry name" value="LEUCINE-SPECIFIC-BINDING PROTEIN"/>
    <property type="match status" value="1"/>
</dbReference>
<dbReference type="InterPro" id="IPR051010">
    <property type="entry name" value="BCAA_transport"/>
</dbReference>
<reference evidence="6 7" key="1">
    <citation type="submission" date="2015-04" db="EMBL/GenBank/DDBJ databases">
        <title>Comparative genomics of rhizobia nodulating Arachis hypogaea in China.</title>
        <authorList>
            <person name="Li Y."/>
        </authorList>
    </citation>
    <scope>NUCLEOTIDE SEQUENCE [LARGE SCALE GENOMIC DNA]</scope>
    <source>
        <strain evidence="6 7">CCBAU 51787</strain>
    </source>
</reference>